<keyword evidence="4" id="KW-0472">Membrane</keyword>
<dbReference type="SUPFAM" id="SSF48452">
    <property type="entry name" value="TPR-like"/>
    <property type="match status" value="1"/>
</dbReference>
<evidence type="ECO:0000256" key="3">
    <source>
        <dbReference type="ARBA" id="ARBA00022729"/>
    </source>
</evidence>
<evidence type="ECO:0000256" key="5">
    <source>
        <dbReference type="ARBA" id="ARBA00023237"/>
    </source>
</evidence>
<dbReference type="InterPro" id="IPR012944">
    <property type="entry name" value="SusD_RagB_dom"/>
</dbReference>
<evidence type="ECO:0000313" key="8">
    <source>
        <dbReference type="EMBL" id="SDG98036.1"/>
    </source>
</evidence>
<comment type="similarity">
    <text evidence="2">Belongs to the SusD family.</text>
</comment>
<protein>
    <submittedName>
        <fullName evidence="8">Starch-binding associating with outer membrane</fullName>
    </submittedName>
</protein>
<reference evidence="9" key="1">
    <citation type="submission" date="2016-10" db="EMBL/GenBank/DDBJ databases">
        <authorList>
            <person name="Varghese N."/>
            <person name="Submissions S."/>
        </authorList>
    </citation>
    <scope>NUCLEOTIDE SEQUENCE [LARGE SCALE GENOMIC DNA]</scope>
    <source>
        <strain evidence="9">Gh-67</strain>
    </source>
</reference>
<evidence type="ECO:0000259" key="6">
    <source>
        <dbReference type="Pfam" id="PF07980"/>
    </source>
</evidence>
<keyword evidence="5" id="KW-0998">Cell outer membrane</keyword>
<keyword evidence="3" id="KW-0732">Signal</keyword>
<sequence length="525" mass="58967">MKNHNKMLIAGIVGIMSLLASCKKWLAEENFTKIGSDVIYKDEAGLNVGLGALYNLQRAYELVSYNSGLQQDNLWIYCADDLGCTRTFNDAQIYKANMNAIDFPRGKWNSGYQLIDRASAIIEGAKKVSFSSAAAKNKVIGEARVIRAMTFFKLWELYDNILIDTIPTTVNNAFDPVQYKPATKQQVLSLISSDLDFAIANLSYVAQPGEVSQGLARHLRAQVAAWQGDWATMAAQCDAVINTGPYALQPLEKVFGADVNHNESLYTYQFDELTGGSSNLAGGEQHFLNAVLTARYYEMPGGHMIEDNNWGGNSFAWTTPNFYLKTLLGWDKTTGLSPDKRFTTYFFPDTVVGNKPGDPYYGRKLPKSSYSDNYRQYHWSVKKYQDFTKPDGRAGSYKDVIAYRLAETLLLGAEAHWRLTNNGSDPTALMYINRIRARAGMPNFTSIDQQTILDESARELAFEGGRWFLLKRMGVLVSQVNKYHTFGSASTNEKVFPMQDFQVRWPIPQDQIDLMAPNFPQNPGY</sequence>
<dbReference type="Proteomes" id="UP000199705">
    <property type="component" value="Unassembled WGS sequence"/>
</dbReference>
<dbReference type="Gene3D" id="1.25.40.390">
    <property type="match status" value="1"/>
</dbReference>
<evidence type="ECO:0000256" key="1">
    <source>
        <dbReference type="ARBA" id="ARBA00004442"/>
    </source>
</evidence>
<dbReference type="Pfam" id="PF07980">
    <property type="entry name" value="SusD_RagB"/>
    <property type="match status" value="1"/>
</dbReference>
<evidence type="ECO:0000259" key="7">
    <source>
        <dbReference type="Pfam" id="PF14322"/>
    </source>
</evidence>
<dbReference type="RefSeq" id="WP_091167681.1">
    <property type="nucleotide sequence ID" value="NZ_FNCG01000006.1"/>
</dbReference>
<name>A0A1G7YNY5_9SPHI</name>
<accession>A0A1G7YNY5</accession>
<dbReference type="STRING" id="551996.SAMN05192573_1065"/>
<evidence type="ECO:0000256" key="2">
    <source>
        <dbReference type="ARBA" id="ARBA00006275"/>
    </source>
</evidence>
<dbReference type="EMBL" id="FNCG01000006">
    <property type="protein sequence ID" value="SDG98036.1"/>
    <property type="molecule type" value="Genomic_DNA"/>
</dbReference>
<comment type="subcellular location">
    <subcellularLocation>
        <location evidence="1">Cell outer membrane</location>
    </subcellularLocation>
</comment>
<dbReference type="PROSITE" id="PS51257">
    <property type="entry name" value="PROKAR_LIPOPROTEIN"/>
    <property type="match status" value="1"/>
</dbReference>
<feature type="domain" description="SusD-like N-terminal" evidence="7">
    <location>
        <begin position="70"/>
        <end position="204"/>
    </location>
</feature>
<evidence type="ECO:0000313" key="9">
    <source>
        <dbReference type="Proteomes" id="UP000199705"/>
    </source>
</evidence>
<gene>
    <name evidence="8" type="ORF">SAMN05192573_1065</name>
</gene>
<feature type="domain" description="RagB/SusD" evidence="6">
    <location>
        <begin position="367"/>
        <end position="525"/>
    </location>
</feature>
<keyword evidence="9" id="KW-1185">Reference proteome</keyword>
<dbReference type="GO" id="GO:0009279">
    <property type="term" value="C:cell outer membrane"/>
    <property type="evidence" value="ECO:0007669"/>
    <property type="project" value="UniProtKB-SubCell"/>
</dbReference>
<dbReference type="Pfam" id="PF14322">
    <property type="entry name" value="SusD-like_3"/>
    <property type="match status" value="1"/>
</dbReference>
<organism evidence="8 9">
    <name type="scientific">Mucilaginibacter gossypii</name>
    <dbReference type="NCBI Taxonomy" id="551996"/>
    <lineage>
        <taxon>Bacteria</taxon>
        <taxon>Pseudomonadati</taxon>
        <taxon>Bacteroidota</taxon>
        <taxon>Sphingobacteriia</taxon>
        <taxon>Sphingobacteriales</taxon>
        <taxon>Sphingobacteriaceae</taxon>
        <taxon>Mucilaginibacter</taxon>
    </lineage>
</organism>
<dbReference type="AlphaFoldDB" id="A0A1G7YNY5"/>
<evidence type="ECO:0000256" key="4">
    <source>
        <dbReference type="ARBA" id="ARBA00023136"/>
    </source>
</evidence>
<dbReference type="InterPro" id="IPR011990">
    <property type="entry name" value="TPR-like_helical_dom_sf"/>
</dbReference>
<proteinExistence type="inferred from homology"/>
<dbReference type="InterPro" id="IPR033985">
    <property type="entry name" value="SusD-like_N"/>
</dbReference>